<evidence type="ECO:0000259" key="5">
    <source>
        <dbReference type="PROSITE" id="PS51387"/>
    </source>
</evidence>
<dbReference type="PANTHER" id="PTHR11748:SF119">
    <property type="entry name" value="D-2-HYDROXYGLUTARATE DEHYDROGENASE"/>
    <property type="match status" value="1"/>
</dbReference>
<dbReference type="Pfam" id="PF13183">
    <property type="entry name" value="Fer4_8"/>
    <property type="match status" value="1"/>
</dbReference>
<dbReference type="Pfam" id="PF02913">
    <property type="entry name" value="FAD-oxidase_C"/>
    <property type="match status" value="1"/>
</dbReference>
<dbReference type="InterPro" id="IPR016166">
    <property type="entry name" value="FAD-bd_PCMH"/>
</dbReference>
<dbReference type="InterPro" id="IPR016164">
    <property type="entry name" value="FAD-linked_Oxase-like_C"/>
</dbReference>
<dbReference type="PROSITE" id="PS51387">
    <property type="entry name" value="FAD_PCMH"/>
    <property type="match status" value="1"/>
</dbReference>
<dbReference type="GO" id="GO:0008720">
    <property type="term" value="F:D-lactate dehydrogenase (NAD+) activity"/>
    <property type="evidence" value="ECO:0007669"/>
    <property type="project" value="TreeGrafter"/>
</dbReference>
<evidence type="ECO:0000313" key="7">
    <source>
        <dbReference type="Proteomes" id="UP000371041"/>
    </source>
</evidence>
<gene>
    <name evidence="6" type="ORF">GIY23_14230</name>
</gene>
<evidence type="ECO:0000256" key="2">
    <source>
        <dbReference type="ARBA" id="ARBA00022630"/>
    </source>
</evidence>
<accession>A0A5Q3QAY4</accession>
<dbReference type="GO" id="GO:0004458">
    <property type="term" value="F:D-lactate dehydrogenase (cytochrome) activity"/>
    <property type="evidence" value="ECO:0007669"/>
    <property type="project" value="TreeGrafter"/>
</dbReference>
<dbReference type="InterPro" id="IPR006094">
    <property type="entry name" value="Oxid_FAD_bind_N"/>
</dbReference>
<dbReference type="Proteomes" id="UP000371041">
    <property type="component" value="Chromosome"/>
</dbReference>
<keyword evidence="3" id="KW-0274">FAD</keyword>
<dbReference type="InterPro" id="IPR004017">
    <property type="entry name" value="Cys_rich_dom"/>
</dbReference>
<dbReference type="Gene3D" id="3.30.70.2740">
    <property type="match status" value="1"/>
</dbReference>
<dbReference type="SUPFAM" id="SSF56176">
    <property type="entry name" value="FAD-binding/transporter-associated domain-like"/>
    <property type="match status" value="1"/>
</dbReference>
<protein>
    <submittedName>
        <fullName evidence="6">FAD-binding protein</fullName>
    </submittedName>
</protein>
<keyword evidence="7" id="KW-1185">Reference proteome</keyword>
<evidence type="ECO:0000256" key="1">
    <source>
        <dbReference type="ARBA" id="ARBA00001974"/>
    </source>
</evidence>
<dbReference type="Pfam" id="PF02754">
    <property type="entry name" value="CCG"/>
    <property type="match status" value="1"/>
</dbReference>
<proteinExistence type="predicted"/>
<organism evidence="6 7">
    <name type="scientific">Allosaccharopolyspora coralli</name>
    <dbReference type="NCBI Taxonomy" id="2665642"/>
    <lineage>
        <taxon>Bacteria</taxon>
        <taxon>Bacillati</taxon>
        <taxon>Actinomycetota</taxon>
        <taxon>Actinomycetes</taxon>
        <taxon>Pseudonocardiales</taxon>
        <taxon>Pseudonocardiaceae</taxon>
        <taxon>Allosaccharopolyspora</taxon>
    </lineage>
</organism>
<sequence>MTSPDLTGFASALRRDVAGTVALDAATRALYTTDASNYRAVPDAVLVPRSTDDVVAALASCHEFGVPVVNRGGGTSVAGNALGGGLLIDTSRHLTAVSDIDPESKTARVEPGVVLDDLRAAAGRDGLTFGPDPSTHGRCTVGGMIGNNACGSHSVAWGTTADNVESLDIALPDGTRMTVGATSREQLRDRAAAPNRQGQVYARLQHLVDRHLATIRTGLPTFSRRVSGYALDQLLPEKGFHLARALTGTEGSCVSVLGATVRLVESPKARALLVLGYPDAPAAGDAVPEILRHRPLTVEGLDRELVDTWRSRRPSRLRTGLPNGRAWLLVEFGGDDLAEAESRACAALASLSGAARGEDTRVLGDVAKQRAVWRIREEGAGIATRLPDGSEAWPGLEDAAVPPDKLGSYLRGFDKLKAAHGRRGVAYGHFGEGCLHVRLDFDMARDNGIADFRTFMEDAAELIHQHGGSLSGEHGDGRARSELLARTFPDELVRAFGEFKAIWDPAALMNPGVIVEPAPLDADLRVPSLSPPTETTAFSYPEDGGSFSQAVGRCVGVGKCRQSTPGNVMCPSFQVTAEERHSTRGRAHLLGEMLAEDVITDGWRSEEVREALDLCLSCKGCRTDCPVNVDMATYKSEFLHHHYAKRLRPASHYSMGWLPLWARLASVAPRVVNAVGRHRATSTVLKRLGGIAPERTVPIFAAESFTRGFGARSRPSRGRSPVALWPDTFTNYLAPEVGHAAVKVMEDAGFNVLLPDGPVCCGLTWVSTGQLDVAKRVMRRSLSSVEYYASRGVPIVGLEPSCTAALRTDVPELLATESAHATAGSVFTFAEFLERHAPGWTPPHVHKESISQVHCHQHAVTGYEPDEKLLRTAGVDNTRLDSGCCGLAGNFGFERGHYEVSQACGEQALLPAVREADADTLVLADGFSCRTQIEQATGRRAAHVAEILADALPRK</sequence>
<feature type="domain" description="FAD-binding PCMH-type" evidence="5">
    <location>
        <begin position="38"/>
        <end position="266"/>
    </location>
</feature>
<dbReference type="SUPFAM" id="SSF55103">
    <property type="entry name" value="FAD-linked oxidases, C-terminal domain"/>
    <property type="match status" value="1"/>
</dbReference>
<dbReference type="EMBL" id="CP045929">
    <property type="protein sequence ID" value="QGK70526.1"/>
    <property type="molecule type" value="Genomic_DNA"/>
</dbReference>
<keyword evidence="4" id="KW-0560">Oxidoreductase</keyword>
<name>A0A5Q3QAY4_9PSEU</name>
<dbReference type="InterPro" id="IPR017896">
    <property type="entry name" value="4Fe4S_Fe-S-bd"/>
</dbReference>
<dbReference type="Gene3D" id="3.30.465.10">
    <property type="match status" value="1"/>
</dbReference>
<dbReference type="Pfam" id="PF01565">
    <property type="entry name" value="FAD_binding_4"/>
    <property type="match status" value="1"/>
</dbReference>
<dbReference type="InterPro" id="IPR004113">
    <property type="entry name" value="FAD-bd_oxidored_4_C"/>
</dbReference>
<reference evidence="7" key="1">
    <citation type="submission" date="2019-11" db="EMBL/GenBank/DDBJ databases">
        <title>The complete genome sequence of Saccharopolyspora sp. E2A.</title>
        <authorList>
            <person name="Zhang G."/>
        </authorList>
    </citation>
    <scope>NUCLEOTIDE SEQUENCE [LARGE SCALE GENOMIC DNA]</scope>
    <source>
        <strain evidence="7">E2A</strain>
    </source>
</reference>
<dbReference type="RefSeq" id="WP_154077108.1">
    <property type="nucleotide sequence ID" value="NZ_CP045929.1"/>
</dbReference>
<dbReference type="SUPFAM" id="SSF46548">
    <property type="entry name" value="alpha-helical ferredoxin"/>
    <property type="match status" value="1"/>
</dbReference>
<comment type="cofactor">
    <cofactor evidence="1">
        <name>FAD</name>
        <dbReference type="ChEBI" id="CHEBI:57692"/>
    </cofactor>
</comment>
<dbReference type="AlphaFoldDB" id="A0A5Q3QAY4"/>
<dbReference type="GO" id="GO:0071949">
    <property type="term" value="F:FAD binding"/>
    <property type="evidence" value="ECO:0007669"/>
    <property type="project" value="InterPro"/>
</dbReference>
<evidence type="ECO:0000256" key="3">
    <source>
        <dbReference type="ARBA" id="ARBA00022827"/>
    </source>
</evidence>
<dbReference type="InterPro" id="IPR016169">
    <property type="entry name" value="FAD-bd_PCMH_sub2"/>
</dbReference>
<dbReference type="GO" id="GO:1903457">
    <property type="term" value="P:lactate catabolic process"/>
    <property type="evidence" value="ECO:0007669"/>
    <property type="project" value="TreeGrafter"/>
</dbReference>
<dbReference type="KEGG" id="sace:GIY23_14230"/>
<evidence type="ECO:0000313" key="6">
    <source>
        <dbReference type="EMBL" id="QGK70526.1"/>
    </source>
</evidence>
<dbReference type="PANTHER" id="PTHR11748">
    <property type="entry name" value="D-LACTATE DEHYDROGENASE"/>
    <property type="match status" value="1"/>
</dbReference>
<dbReference type="InterPro" id="IPR036318">
    <property type="entry name" value="FAD-bd_PCMH-like_sf"/>
</dbReference>
<keyword evidence="2" id="KW-0285">Flavoprotein</keyword>
<evidence type="ECO:0000256" key="4">
    <source>
        <dbReference type="ARBA" id="ARBA00023002"/>
    </source>
</evidence>